<keyword evidence="2" id="KW-1185">Reference proteome</keyword>
<sequence length="69" mass="7174">MDGEHFGMTDLESAQPSVPGFVSSVAPRAAVQLKDQEDADARSLWPVIAVLVGSAAMQGAPRAGQGHAW</sequence>
<name>A0A125Q8I7_9BRAD</name>
<evidence type="ECO:0000313" key="2">
    <source>
        <dbReference type="Proteomes" id="UP000057737"/>
    </source>
</evidence>
<evidence type="ECO:0000313" key="1">
    <source>
        <dbReference type="EMBL" id="KWV54321.1"/>
    </source>
</evidence>
<reference evidence="1 2" key="1">
    <citation type="submission" date="2015-11" db="EMBL/GenBank/DDBJ databases">
        <title>Draft Genome Sequence of the Strain BR 10303 (Bradyrhizobium sp.) isolated from nodules of Centrolobium paraense.</title>
        <authorList>
            <person name="Zelli J.E."/>
            <person name="Simoes-Araujo J.L."/>
            <person name="Barauna A.C."/>
            <person name="Silva K."/>
        </authorList>
    </citation>
    <scope>NUCLEOTIDE SEQUENCE [LARGE SCALE GENOMIC DNA]</scope>
    <source>
        <strain evidence="1 2">BR 10303</strain>
    </source>
</reference>
<protein>
    <submittedName>
        <fullName evidence="1">Uncharacterized protein</fullName>
    </submittedName>
</protein>
<dbReference type="EMBL" id="LNCU01000072">
    <property type="protein sequence ID" value="KWV54321.1"/>
    <property type="molecule type" value="Genomic_DNA"/>
</dbReference>
<proteinExistence type="predicted"/>
<comment type="caution">
    <text evidence="1">The sequence shown here is derived from an EMBL/GenBank/DDBJ whole genome shotgun (WGS) entry which is preliminary data.</text>
</comment>
<organism evidence="1 2">
    <name type="scientific">Bradyrhizobium macuxiense</name>
    <dbReference type="NCBI Taxonomy" id="1755647"/>
    <lineage>
        <taxon>Bacteria</taxon>
        <taxon>Pseudomonadati</taxon>
        <taxon>Pseudomonadota</taxon>
        <taxon>Alphaproteobacteria</taxon>
        <taxon>Hyphomicrobiales</taxon>
        <taxon>Nitrobacteraceae</taxon>
        <taxon>Bradyrhizobium</taxon>
    </lineage>
</organism>
<accession>A0A125Q8I7</accession>
<gene>
    <name evidence="1" type="ORF">AS156_00920</name>
</gene>
<dbReference type="AlphaFoldDB" id="A0A125Q8I7"/>
<dbReference type="Proteomes" id="UP000057737">
    <property type="component" value="Unassembled WGS sequence"/>
</dbReference>